<feature type="compositionally biased region" description="Basic residues" evidence="6">
    <location>
        <begin position="346"/>
        <end position="355"/>
    </location>
</feature>
<dbReference type="PANTHER" id="PTHR43289">
    <property type="entry name" value="MITOGEN-ACTIVATED PROTEIN KINASE KINASE KINASE 20-RELATED"/>
    <property type="match status" value="1"/>
</dbReference>
<keyword evidence="9" id="KW-1185">Reference proteome</keyword>
<sequence>MSGTAGTAPGPHDPRDIGPYRILSVLGTGGMGRVYLGRSRTGRLAAVKVVRSELAADAGYRRRFAREVSAARRVGGEFTAHVIDSAVEGDLLWLATAYVRGPSLYDEMRRQGPLAANDTALLGAALAEALCAIHDAGLVHRDLKPSNVLLAADGPRVIDFGIALAADSTALTDTALMVGTPGYMAPEVLRSGVVSSAADVFALGAVLVFASTGAGPFGTGAALAVNHRAAYEEPDLGAVPAALLPVVRACLAKDPELRPAPARLVELLGEQRTQAAPLAPSSSGDRRSTADRTDVPHDGVPRAVDPDTVTAAPVKSPSHPPTQPARRGFTRSVRVDLARPVAPHGATRRTPSHPARRTLLTGALSLALGGAAYGGYRYVSDPPDRQRWRRHFVNDHTGNNVGIPVPAGRAVYVDTSEGMKALDARNGSTLWTADPPDGRPSVYQRTLYAAGTSVFQDGHESPLVVRAADSGDLLWETDGPSTLLVASEDLLLVTRDGRLRRLDPGTGRQVWSVRADALSAVTGDGMAAVATRTGLMAFDAETGRALWSREQKGWGLPSLGRRALYAAGREGVAAFDPGSGERRWITGATPVAAPPVEAGGLLYVGTHGHSVYALETGSGLVRWKQDSPEAQSYRTSPVVAGSTVYIAENVGDNVGETARMLALASDSGEVRWTHPIGDGSRAGVAYSDGVVFVSTDDGEVLALSA</sequence>
<dbReference type="SUPFAM" id="SSF50998">
    <property type="entry name" value="Quinoprotein alcohol dehydrogenase-like"/>
    <property type="match status" value="2"/>
</dbReference>
<evidence type="ECO:0000256" key="5">
    <source>
        <dbReference type="PROSITE-ProRule" id="PRU10141"/>
    </source>
</evidence>
<reference evidence="8 9" key="1">
    <citation type="journal article" date="2016" name="Arch. Microbiol.">
        <title>Streptomyces zhihengii sp. nov., isolated from rhizospheric soil of Psammosilene tunicoides.</title>
        <authorList>
            <person name="Huang M.J."/>
            <person name="Fei J.J."/>
            <person name="Salam N."/>
            <person name="Kim C.J."/>
            <person name="Hozzein W.N."/>
            <person name="Xiao M."/>
            <person name="Huang H.Q."/>
            <person name="Li W.J."/>
        </authorList>
    </citation>
    <scope>NUCLEOTIDE SEQUENCE [LARGE SCALE GENOMIC DNA]</scope>
    <source>
        <strain evidence="8 9">YIM T102</strain>
    </source>
</reference>
<dbReference type="Gene3D" id="2.40.128.630">
    <property type="match status" value="1"/>
</dbReference>
<keyword evidence="3" id="KW-0418">Kinase</keyword>
<dbReference type="Gene3D" id="2.130.10.10">
    <property type="entry name" value="YVTN repeat-like/Quinoprotein amine dehydrogenase"/>
    <property type="match status" value="2"/>
</dbReference>
<dbReference type="RefSeq" id="WP_205372339.1">
    <property type="nucleotide sequence ID" value="NZ_JAFEJA010000001.1"/>
</dbReference>
<dbReference type="EMBL" id="JAFEJA010000001">
    <property type="protein sequence ID" value="MBM9618022.1"/>
    <property type="molecule type" value="Genomic_DNA"/>
</dbReference>
<dbReference type="PROSITE" id="PS00107">
    <property type="entry name" value="PROTEIN_KINASE_ATP"/>
    <property type="match status" value="1"/>
</dbReference>
<dbReference type="InterPro" id="IPR011009">
    <property type="entry name" value="Kinase-like_dom_sf"/>
</dbReference>
<dbReference type="InterPro" id="IPR002372">
    <property type="entry name" value="PQQ_rpt_dom"/>
</dbReference>
<dbReference type="Gene3D" id="3.30.200.20">
    <property type="entry name" value="Phosphorylase Kinase, domain 1"/>
    <property type="match status" value="1"/>
</dbReference>
<evidence type="ECO:0000256" key="4">
    <source>
        <dbReference type="ARBA" id="ARBA00022840"/>
    </source>
</evidence>
<dbReference type="InterPro" id="IPR000719">
    <property type="entry name" value="Prot_kinase_dom"/>
</dbReference>
<protein>
    <submittedName>
        <fullName evidence="8">PQQ-binding-like beta-propeller repeat protein</fullName>
    </submittedName>
</protein>
<dbReference type="SMART" id="SM00564">
    <property type="entry name" value="PQQ"/>
    <property type="match status" value="6"/>
</dbReference>
<feature type="compositionally biased region" description="Basic and acidic residues" evidence="6">
    <location>
        <begin position="284"/>
        <end position="300"/>
    </location>
</feature>
<proteinExistence type="predicted"/>
<evidence type="ECO:0000256" key="6">
    <source>
        <dbReference type="SAM" id="MobiDB-lite"/>
    </source>
</evidence>
<accession>A0ABS2UKG0</accession>
<dbReference type="InterPro" id="IPR018391">
    <property type="entry name" value="PQQ_b-propeller_rpt"/>
</dbReference>
<comment type="caution">
    <text evidence="8">The sequence shown here is derived from an EMBL/GenBank/DDBJ whole genome shotgun (WGS) entry which is preliminary data.</text>
</comment>
<keyword evidence="1" id="KW-0808">Transferase</keyword>
<evidence type="ECO:0000256" key="3">
    <source>
        <dbReference type="ARBA" id="ARBA00022777"/>
    </source>
</evidence>
<dbReference type="InterPro" id="IPR015943">
    <property type="entry name" value="WD40/YVTN_repeat-like_dom_sf"/>
</dbReference>
<evidence type="ECO:0000313" key="8">
    <source>
        <dbReference type="EMBL" id="MBM9618022.1"/>
    </source>
</evidence>
<feature type="binding site" evidence="5">
    <location>
        <position position="48"/>
    </location>
    <ligand>
        <name>ATP</name>
        <dbReference type="ChEBI" id="CHEBI:30616"/>
    </ligand>
</feature>
<dbReference type="InterPro" id="IPR008271">
    <property type="entry name" value="Ser/Thr_kinase_AS"/>
</dbReference>
<dbReference type="Gene3D" id="1.10.510.10">
    <property type="entry name" value="Transferase(Phosphotransferase) domain 1"/>
    <property type="match status" value="1"/>
</dbReference>
<dbReference type="InterPro" id="IPR011047">
    <property type="entry name" value="Quinoprotein_ADH-like_sf"/>
</dbReference>
<evidence type="ECO:0000259" key="7">
    <source>
        <dbReference type="PROSITE" id="PS50011"/>
    </source>
</evidence>
<feature type="domain" description="Protein kinase" evidence="7">
    <location>
        <begin position="20"/>
        <end position="279"/>
    </location>
</feature>
<organism evidence="8 9">
    <name type="scientific">Streptomyces zhihengii</name>
    <dbReference type="NCBI Taxonomy" id="1818004"/>
    <lineage>
        <taxon>Bacteria</taxon>
        <taxon>Bacillati</taxon>
        <taxon>Actinomycetota</taxon>
        <taxon>Actinomycetes</taxon>
        <taxon>Kitasatosporales</taxon>
        <taxon>Streptomycetaceae</taxon>
        <taxon>Streptomyces</taxon>
    </lineage>
</organism>
<evidence type="ECO:0000256" key="2">
    <source>
        <dbReference type="ARBA" id="ARBA00022741"/>
    </source>
</evidence>
<evidence type="ECO:0000313" key="9">
    <source>
        <dbReference type="Proteomes" id="UP000664109"/>
    </source>
</evidence>
<keyword evidence="4 5" id="KW-0067">ATP-binding</keyword>
<gene>
    <name evidence="8" type="ORF">JE024_04575</name>
</gene>
<feature type="region of interest" description="Disordered" evidence="6">
    <location>
        <begin position="271"/>
        <end position="355"/>
    </location>
</feature>
<dbReference type="SMART" id="SM00220">
    <property type="entry name" value="S_TKc"/>
    <property type="match status" value="1"/>
</dbReference>
<keyword evidence="2 5" id="KW-0547">Nucleotide-binding</keyword>
<evidence type="ECO:0000256" key="1">
    <source>
        <dbReference type="ARBA" id="ARBA00022679"/>
    </source>
</evidence>
<dbReference type="PANTHER" id="PTHR43289:SF34">
    <property type="entry name" value="SERINE_THREONINE-PROTEIN KINASE YBDM-RELATED"/>
    <property type="match status" value="1"/>
</dbReference>
<dbReference type="Proteomes" id="UP000664109">
    <property type="component" value="Unassembled WGS sequence"/>
</dbReference>
<dbReference type="InterPro" id="IPR017441">
    <property type="entry name" value="Protein_kinase_ATP_BS"/>
</dbReference>
<dbReference type="PROSITE" id="PS50011">
    <property type="entry name" value="PROTEIN_KINASE_DOM"/>
    <property type="match status" value="1"/>
</dbReference>
<dbReference type="SUPFAM" id="SSF56112">
    <property type="entry name" value="Protein kinase-like (PK-like)"/>
    <property type="match status" value="1"/>
</dbReference>
<name>A0ABS2UKG0_9ACTN</name>
<dbReference type="PROSITE" id="PS00108">
    <property type="entry name" value="PROTEIN_KINASE_ST"/>
    <property type="match status" value="1"/>
</dbReference>
<dbReference type="Pfam" id="PF00069">
    <property type="entry name" value="Pkinase"/>
    <property type="match status" value="1"/>
</dbReference>
<dbReference type="Pfam" id="PF13360">
    <property type="entry name" value="PQQ_2"/>
    <property type="match status" value="2"/>
</dbReference>
<dbReference type="CDD" id="cd14014">
    <property type="entry name" value="STKc_PknB_like"/>
    <property type="match status" value="1"/>
</dbReference>